<dbReference type="STRING" id="642492.Clole_2189"/>
<dbReference type="AlphaFoldDB" id="F2JRI2"/>
<proteinExistence type="predicted"/>
<evidence type="ECO:0000313" key="2">
    <source>
        <dbReference type="EMBL" id="ADZ83903.1"/>
    </source>
</evidence>
<reference evidence="2 3" key="1">
    <citation type="journal article" date="2011" name="J. Bacteriol.">
        <title>Complete genome sequence of the cellulose-degrading bacterium Cellulosilyticum lentocellum.</title>
        <authorList>
            <consortium name="US DOE Joint Genome Institute"/>
            <person name="Miller D.A."/>
            <person name="Suen G."/>
            <person name="Bruce D."/>
            <person name="Copeland A."/>
            <person name="Cheng J.F."/>
            <person name="Detter C."/>
            <person name="Goodwin L.A."/>
            <person name="Han C.S."/>
            <person name="Hauser L.J."/>
            <person name="Land M.L."/>
            <person name="Lapidus A."/>
            <person name="Lucas S."/>
            <person name="Meincke L."/>
            <person name="Pitluck S."/>
            <person name="Tapia R."/>
            <person name="Teshima H."/>
            <person name="Woyke T."/>
            <person name="Fox B.G."/>
            <person name="Angert E.R."/>
            <person name="Currie C.R."/>
        </authorList>
    </citation>
    <scope>NUCLEOTIDE SEQUENCE [LARGE SCALE GENOMIC DNA]</scope>
    <source>
        <strain evidence="3">ATCC 49066 / DSM 5427 / NCIMB 11756 / RHM5</strain>
    </source>
</reference>
<keyword evidence="1" id="KW-0812">Transmembrane</keyword>
<keyword evidence="1" id="KW-0472">Membrane</keyword>
<organism evidence="2 3">
    <name type="scientific">Cellulosilyticum lentocellum (strain ATCC 49066 / DSM 5427 / NCIMB 11756 / RHM5)</name>
    <name type="common">Clostridium lentocellum</name>
    <dbReference type="NCBI Taxonomy" id="642492"/>
    <lineage>
        <taxon>Bacteria</taxon>
        <taxon>Bacillati</taxon>
        <taxon>Bacillota</taxon>
        <taxon>Clostridia</taxon>
        <taxon>Lachnospirales</taxon>
        <taxon>Cellulosilyticaceae</taxon>
        <taxon>Cellulosilyticum</taxon>
    </lineage>
</organism>
<evidence type="ECO:0000256" key="1">
    <source>
        <dbReference type="SAM" id="Phobius"/>
    </source>
</evidence>
<dbReference type="HOGENOM" id="CLU_3096991_0_0_9"/>
<dbReference type="KEGG" id="cle:Clole_2189"/>
<accession>F2JRI2</accession>
<keyword evidence="1" id="KW-1133">Transmembrane helix</keyword>
<evidence type="ECO:0000313" key="3">
    <source>
        <dbReference type="Proteomes" id="UP000008467"/>
    </source>
</evidence>
<protein>
    <submittedName>
        <fullName evidence="2">Uncharacterized protein</fullName>
    </submittedName>
</protein>
<dbReference type="Proteomes" id="UP000008467">
    <property type="component" value="Chromosome"/>
</dbReference>
<keyword evidence="3" id="KW-1185">Reference proteome</keyword>
<dbReference type="EMBL" id="CP002582">
    <property type="protein sequence ID" value="ADZ83903.1"/>
    <property type="molecule type" value="Genomic_DNA"/>
</dbReference>
<name>F2JRI2_CELLD</name>
<gene>
    <name evidence="2" type="ordered locus">Clole_2189</name>
</gene>
<feature type="transmembrane region" description="Helical" evidence="1">
    <location>
        <begin position="31"/>
        <end position="49"/>
    </location>
</feature>
<sequence length="51" mass="5941">MKNHTNQKKSKNKKHKQSLNMFEWGQKYKKTFAGAICVILAVSMILSILQF</sequence>